<evidence type="ECO:0000259" key="10">
    <source>
        <dbReference type="Pfam" id="PF26138"/>
    </source>
</evidence>
<dbReference type="Pfam" id="PF26138">
    <property type="entry name" value="DUF8040"/>
    <property type="match status" value="1"/>
</dbReference>
<dbReference type="InterPro" id="IPR045249">
    <property type="entry name" value="HARBI1-like"/>
</dbReference>
<evidence type="ECO:0000256" key="3">
    <source>
        <dbReference type="ARBA" id="ARBA00006958"/>
    </source>
</evidence>
<evidence type="ECO:0000256" key="2">
    <source>
        <dbReference type="ARBA" id="ARBA00004123"/>
    </source>
</evidence>
<dbReference type="Pfam" id="PF13359">
    <property type="entry name" value="DDE_Tnp_4"/>
    <property type="match status" value="1"/>
</dbReference>
<evidence type="ECO:0008006" key="13">
    <source>
        <dbReference type="Google" id="ProtNLM"/>
    </source>
</evidence>
<organism evidence="11 12">
    <name type="scientific">Tilletia controversa</name>
    <name type="common">dwarf bunt fungus</name>
    <dbReference type="NCBI Taxonomy" id="13291"/>
    <lineage>
        <taxon>Eukaryota</taxon>
        <taxon>Fungi</taxon>
        <taxon>Dikarya</taxon>
        <taxon>Basidiomycota</taxon>
        <taxon>Ustilaginomycotina</taxon>
        <taxon>Exobasidiomycetes</taxon>
        <taxon>Tilletiales</taxon>
        <taxon>Tilletiaceae</taxon>
        <taxon>Tilletia</taxon>
    </lineage>
</organism>
<accession>A0A8X7SUW4</accession>
<feature type="domain" description="DDE Tnp4" evidence="9">
    <location>
        <begin position="310"/>
        <end position="469"/>
    </location>
</feature>
<dbReference type="GO" id="GO:0046872">
    <property type="term" value="F:metal ion binding"/>
    <property type="evidence" value="ECO:0007669"/>
    <property type="project" value="UniProtKB-KW"/>
</dbReference>
<evidence type="ECO:0000256" key="1">
    <source>
        <dbReference type="ARBA" id="ARBA00001968"/>
    </source>
</evidence>
<comment type="caution">
    <text evidence="11">The sequence shown here is derived from an EMBL/GenBank/DDBJ whole genome shotgun (WGS) entry which is preliminary data.</text>
</comment>
<feature type="domain" description="DUF8040" evidence="10">
    <location>
        <begin position="181"/>
        <end position="272"/>
    </location>
</feature>
<reference evidence="11" key="2">
    <citation type="journal article" date="2019" name="IMA Fungus">
        <title>Genome sequencing and comparison of five Tilletia species to identify candidate genes for the detection of regulated species infecting wheat.</title>
        <authorList>
            <person name="Nguyen H.D.T."/>
            <person name="Sultana T."/>
            <person name="Kesanakurti P."/>
            <person name="Hambleton S."/>
        </authorList>
    </citation>
    <scope>NUCLEOTIDE SEQUENCE</scope>
    <source>
        <strain evidence="11">DAOMC 236426</strain>
    </source>
</reference>
<comment type="similarity">
    <text evidence="3">Belongs to the HARBI1 family.</text>
</comment>
<gene>
    <name evidence="11" type="ORF">A4X06_0g6350</name>
</gene>
<dbReference type="GO" id="GO:0016787">
    <property type="term" value="F:hydrolase activity"/>
    <property type="evidence" value="ECO:0007669"/>
    <property type="project" value="UniProtKB-KW"/>
</dbReference>
<proteinExistence type="inferred from homology"/>
<evidence type="ECO:0000256" key="6">
    <source>
        <dbReference type="ARBA" id="ARBA00022801"/>
    </source>
</evidence>
<dbReference type="EMBL" id="LWDE02000905">
    <property type="protein sequence ID" value="KAE8243388.1"/>
    <property type="molecule type" value="Genomic_DNA"/>
</dbReference>
<keyword evidence="5" id="KW-0479">Metal-binding</keyword>
<dbReference type="GO" id="GO:0005634">
    <property type="term" value="C:nucleus"/>
    <property type="evidence" value="ECO:0007669"/>
    <property type="project" value="UniProtKB-SubCell"/>
</dbReference>
<evidence type="ECO:0000313" key="12">
    <source>
        <dbReference type="Proteomes" id="UP000077684"/>
    </source>
</evidence>
<evidence type="ECO:0000256" key="5">
    <source>
        <dbReference type="ARBA" id="ARBA00022723"/>
    </source>
</evidence>
<comment type="cofactor">
    <cofactor evidence="1">
        <name>a divalent metal cation</name>
        <dbReference type="ChEBI" id="CHEBI:60240"/>
    </cofactor>
</comment>
<reference evidence="11" key="1">
    <citation type="submission" date="2016-04" db="EMBL/GenBank/DDBJ databases">
        <authorList>
            <person name="Nguyen H.D."/>
            <person name="Samba Siva P."/>
            <person name="Cullis J."/>
            <person name="Levesque C.A."/>
            <person name="Hambleton S."/>
        </authorList>
    </citation>
    <scope>NUCLEOTIDE SEQUENCE</scope>
    <source>
        <strain evidence="11">DAOMC 236426</strain>
    </source>
</reference>
<evidence type="ECO:0000256" key="8">
    <source>
        <dbReference type="SAM" id="MobiDB-lite"/>
    </source>
</evidence>
<feature type="region of interest" description="Disordered" evidence="8">
    <location>
        <begin position="1"/>
        <end position="21"/>
    </location>
</feature>
<evidence type="ECO:0000313" key="11">
    <source>
        <dbReference type="EMBL" id="KAE8243388.1"/>
    </source>
</evidence>
<evidence type="ECO:0000256" key="7">
    <source>
        <dbReference type="ARBA" id="ARBA00023242"/>
    </source>
</evidence>
<dbReference type="AlphaFoldDB" id="A0A8X7SUW4"/>
<evidence type="ECO:0000256" key="4">
    <source>
        <dbReference type="ARBA" id="ARBA00022722"/>
    </source>
</evidence>
<dbReference type="InterPro" id="IPR027806">
    <property type="entry name" value="HARBI1_dom"/>
</dbReference>
<evidence type="ECO:0000259" key="9">
    <source>
        <dbReference type="Pfam" id="PF13359"/>
    </source>
</evidence>
<feature type="compositionally biased region" description="Basic and acidic residues" evidence="8">
    <location>
        <begin position="512"/>
        <end position="521"/>
    </location>
</feature>
<dbReference type="GO" id="GO:0004518">
    <property type="term" value="F:nuclease activity"/>
    <property type="evidence" value="ECO:0007669"/>
    <property type="project" value="UniProtKB-KW"/>
</dbReference>
<dbReference type="PANTHER" id="PTHR22930:SF221">
    <property type="entry name" value="NUCLEASE HARBI1"/>
    <property type="match status" value="1"/>
</dbReference>
<dbReference type="PANTHER" id="PTHR22930">
    <property type="match status" value="1"/>
</dbReference>
<sequence>MASSEGVETQRSPSSYKSNAEQTSHQSSSYAIVQWTQDWYFYVFPPWSVGFRRGRHHSSTISRRRATCCCLLVFFALSAFDHYGFHINTVVLLRGLPWTFLAFFWRPRSSSLRVSRFLFPCFSVRSPLSSMINKNNNAAFRSPASPASRRRRRHATLAAVAIAAALYAKQYIFKSAKYTADGDGFVTRLFEGSSAAFKEALGLRPATFRKLLSELQAHAGYGPTRNIAPREHLAIFLYTARWAATSRLTAVTFGHSTGTITSSFKRTIQAFLRPEMYQKFIRMPTSDSPVPDRIRRDPSVRAFSAVVGAVDGTHLPARPPAALRQRFRNRKGTLSFNVLAACSFDMLFQYVYTGWEGSAADSMIYHRARQLSWRVPEGRVWLGDAGFPSCDSLLVPFRGTRYHLKEWGAGTELPRNAHELYNKKHASLRSVVERIFGVVQERFKILVSGCDYDLATQAKVFPALAVVHNFVVINDPSDTLHPDDLAAWLLERDKDSTIGAEGDLSVTSSTTRAEKKRGEERREKAANSLWKEYRVRRAALGI</sequence>
<protein>
    <recommendedName>
        <fullName evidence="13">DDE Tnp4 domain-containing protein</fullName>
    </recommendedName>
</protein>
<keyword evidence="12" id="KW-1185">Reference proteome</keyword>
<keyword evidence="6" id="KW-0378">Hydrolase</keyword>
<keyword evidence="4" id="KW-0540">Nuclease</keyword>
<name>A0A8X7SUW4_9BASI</name>
<dbReference type="Proteomes" id="UP000077684">
    <property type="component" value="Unassembled WGS sequence"/>
</dbReference>
<comment type="subcellular location">
    <subcellularLocation>
        <location evidence="2">Nucleus</location>
    </subcellularLocation>
</comment>
<dbReference type="InterPro" id="IPR058353">
    <property type="entry name" value="DUF8040"/>
</dbReference>
<feature type="region of interest" description="Disordered" evidence="8">
    <location>
        <begin position="500"/>
        <end position="521"/>
    </location>
</feature>
<keyword evidence="7" id="KW-0539">Nucleus</keyword>